<dbReference type="GeneID" id="87925012"/>
<dbReference type="EMBL" id="JAFFHB010000001">
    <property type="protein sequence ID" value="KAK4672450.1"/>
    <property type="molecule type" value="Genomic_DNA"/>
</dbReference>
<gene>
    <name evidence="2" type="ORF">QC763_0003990</name>
</gene>
<dbReference type="RefSeq" id="XP_062769772.1">
    <property type="nucleotide sequence ID" value="XM_062905092.1"/>
</dbReference>
<evidence type="ECO:0000313" key="3">
    <source>
        <dbReference type="Proteomes" id="UP001326199"/>
    </source>
</evidence>
<organism evidence="2 3">
    <name type="scientific">Podospora pseudopauciseta</name>
    <dbReference type="NCBI Taxonomy" id="2093780"/>
    <lineage>
        <taxon>Eukaryota</taxon>
        <taxon>Fungi</taxon>
        <taxon>Dikarya</taxon>
        <taxon>Ascomycota</taxon>
        <taxon>Pezizomycotina</taxon>
        <taxon>Sordariomycetes</taxon>
        <taxon>Sordariomycetidae</taxon>
        <taxon>Sordariales</taxon>
        <taxon>Podosporaceae</taxon>
        <taxon>Podospora</taxon>
    </lineage>
</organism>
<evidence type="ECO:0000256" key="1">
    <source>
        <dbReference type="SAM" id="MobiDB-lite"/>
    </source>
</evidence>
<evidence type="ECO:0000313" key="2">
    <source>
        <dbReference type="EMBL" id="KAK4672450.1"/>
    </source>
</evidence>
<sequence>MDCDRFDFRPQLPSMYSHIVRFCFVHLALCESPARLPCAAQALACFIWADLRQEPSGVSLTPPHGVGTARGSALSRKVPQLRE</sequence>
<keyword evidence="3" id="KW-1185">Reference proteome</keyword>
<name>A0ABR0HWY5_9PEZI</name>
<protein>
    <submittedName>
        <fullName evidence="2">Uncharacterized protein</fullName>
    </submittedName>
</protein>
<feature type="region of interest" description="Disordered" evidence="1">
    <location>
        <begin position="59"/>
        <end position="83"/>
    </location>
</feature>
<dbReference type="Proteomes" id="UP001326199">
    <property type="component" value="Unassembled WGS sequence"/>
</dbReference>
<comment type="caution">
    <text evidence="2">The sequence shown here is derived from an EMBL/GenBank/DDBJ whole genome shotgun (WGS) entry which is preliminary data.</text>
</comment>
<reference evidence="2 3" key="1">
    <citation type="journal article" date="2023" name="bioRxiv">
        <title>High-quality genome assemblies of four members of thePodospora anserinaspecies complex.</title>
        <authorList>
            <person name="Ament-Velasquez S.L."/>
            <person name="Vogan A.A."/>
            <person name="Wallerman O."/>
            <person name="Hartmann F."/>
            <person name="Gautier V."/>
            <person name="Silar P."/>
            <person name="Giraud T."/>
            <person name="Johannesson H."/>
        </authorList>
    </citation>
    <scope>NUCLEOTIDE SEQUENCE [LARGE SCALE GENOMIC DNA]</scope>
    <source>
        <strain evidence="2 3">CBS 411.78</strain>
    </source>
</reference>
<proteinExistence type="predicted"/>
<accession>A0ABR0HWY5</accession>